<dbReference type="PANTHER" id="PTHR23164:SF30">
    <property type="entry name" value="EARLY ENDOSOME ANTIGEN 1"/>
    <property type="match status" value="1"/>
</dbReference>
<dbReference type="SUPFAM" id="SSF69979">
    <property type="entry name" value="Eea1 homodimerisation domain"/>
    <property type="match status" value="1"/>
</dbReference>
<dbReference type="Gene3D" id="3.30.40.10">
    <property type="entry name" value="Zinc/RING finger domain, C3HC4 (zinc finger)"/>
    <property type="match status" value="1"/>
</dbReference>
<dbReference type="SMART" id="SM00064">
    <property type="entry name" value="FYVE"/>
    <property type="match status" value="1"/>
</dbReference>
<dbReference type="AlphaFoldDB" id="A0AAV5SIT6"/>
<proteinExistence type="predicted"/>
<sequence>LMLSRLRIVDISVIAAIMLRRFKQQVTEAVNAVNERASGDSSSMGSNEEKEGFVCPQCMNIFPTPDELSDHFLTHTQESSSSIPMRIENPNFDATSVNGRRKSELESMPPERLVEELQSQLKDEKWYSAELKKELERINSVIAQSNQVPEEEVPYLMQQIQVLEAGKSMVTQRLMELEKEGMGLRRTLDSEKGEKGDIMKKLKDLTSKIRDITDENEKHKVEKEQLSSELAILRSSAQKLEKELVNLNQILQERPSEDDVLVLKNELINAQKLMDEITKEKEVELSEQHNSIRMLSQEREKQHILIQNLEKQIAVSGSTSLEHVSRASTLESTMAALEKENDEIKKKVEELEAKMAEQSKTVHSLRVNLSSALEEKGRLDEAIETNTRQAEILNESNQCRLEELNEKMKLLMGEKKRLEADLNAIEERDTIQNDSIKDLEQSNLDLTNEVSSLNLLLEKEKEKLKAKKEEVDIHEKEAKEGKDKLTEERIEKDKMKCELESLRVSMEGLKRENGIVKENAQLLRNQISEGESGMKTVMDQLNEEKERLANDVIMMGDALKGERESASSLMAEMEKKMRDIENDKEKEIKKFKEDLEGLNERLGQAEEEIMRKSDRFSEMEKEMEEERRKGGERIGKMKEVIDGLVNEKDEEKTKREETCRLVDRLEKEVKEKERQVGESRGKIGDALRRVKDAEEKARRLEEELSLSSASLESTSQSEKEVSKKMEEERNRVNQLSMQLQSTKKGIESLNEELTKLRQDSEESEKHWKIKLAEKESVIAGNEKMNEELIEKEKERERELEEKRKEIEEKEKQIDSLKDQLEEEGMKIGEMEKENEERKRNIEAVQESLVMISGEKEGLEKLMREWKENGEESKEIIESLTNELKKEKKIMEETIEMVNAREKNMEEEMMRRAEDIDAMRGEMERSQSSLIHERDTRIRLEEEVKEKTEEIDSFQARICGFEDESASLRREVERLEKEVGAKEEKCEEIERKAQQTVSEWKEKKIDEEGKVEVMKRENEENEKKIDQLSICVISMESNILEMEEERTRLRIELDKIRAELEVEIHKGSEREEDHLRIEVELRSDMEKNRRSMESALSDRLEMEKRRKEATEAMELLTVKNMELVQAAAAFDEEKSALIERCLNTESDLDFERERALENKHRFDEAISAMHELGRANQSLQMDMNKMTGRKWLDDSEALNCTHCAKLFSLTVRKHHCRVCGFIFCSSCSNKTIKIASHKNPVRVCDHCHSDVSTR</sequence>
<feature type="coiled-coil region" evidence="5">
    <location>
        <begin position="1031"/>
        <end position="1058"/>
    </location>
</feature>
<dbReference type="SUPFAM" id="SSF57903">
    <property type="entry name" value="FYVE/PHD zinc finger"/>
    <property type="match status" value="1"/>
</dbReference>
<feature type="compositionally biased region" description="Polar residues" evidence="6">
    <location>
        <begin position="732"/>
        <end position="743"/>
    </location>
</feature>
<keyword evidence="5" id="KW-0175">Coiled coil</keyword>
<dbReference type="InterPro" id="IPR011011">
    <property type="entry name" value="Znf_FYVE_PHD"/>
</dbReference>
<dbReference type="Pfam" id="PF01363">
    <property type="entry name" value="FYVE"/>
    <property type="match status" value="1"/>
</dbReference>
<dbReference type="InterPro" id="IPR013083">
    <property type="entry name" value="Znf_RING/FYVE/PHD"/>
</dbReference>
<dbReference type="GO" id="GO:0005769">
    <property type="term" value="C:early endosome"/>
    <property type="evidence" value="ECO:0007669"/>
    <property type="project" value="TreeGrafter"/>
</dbReference>
<evidence type="ECO:0000256" key="6">
    <source>
        <dbReference type="SAM" id="MobiDB-lite"/>
    </source>
</evidence>
<evidence type="ECO:0000256" key="1">
    <source>
        <dbReference type="ARBA" id="ARBA00022723"/>
    </source>
</evidence>
<dbReference type="GO" id="GO:0006897">
    <property type="term" value="P:endocytosis"/>
    <property type="evidence" value="ECO:0007669"/>
    <property type="project" value="TreeGrafter"/>
</dbReference>
<feature type="coiled-coil region" evidence="5">
    <location>
        <begin position="160"/>
        <end position="526"/>
    </location>
</feature>
<organism evidence="9 10">
    <name type="scientific">Pristionchus entomophagus</name>
    <dbReference type="NCBI Taxonomy" id="358040"/>
    <lineage>
        <taxon>Eukaryota</taxon>
        <taxon>Metazoa</taxon>
        <taxon>Ecdysozoa</taxon>
        <taxon>Nematoda</taxon>
        <taxon>Chromadorea</taxon>
        <taxon>Rhabditida</taxon>
        <taxon>Rhabditina</taxon>
        <taxon>Diplogasteromorpha</taxon>
        <taxon>Diplogasteroidea</taxon>
        <taxon>Neodiplogasteridae</taxon>
        <taxon>Pristionchus</taxon>
    </lineage>
</organism>
<dbReference type="InterPro" id="IPR013087">
    <property type="entry name" value="Znf_C2H2_type"/>
</dbReference>
<evidence type="ECO:0000256" key="2">
    <source>
        <dbReference type="ARBA" id="ARBA00022771"/>
    </source>
</evidence>
<gene>
    <name evidence="9" type="ORF">PENTCL1PPCAC_2245</name>
</gene>
<protein>
    <recommendedName>
        <fullName evidence="11">FYVE-type domain-containing protein</fullName>
    </recommendedName>
</protein>
<evidence type="ECO:0000256" key="5">
    <source>
        <dbReference type="SAM" id="Coils"/>
    </source>
</evidence>
<feature type="compositionally biased region" description="Low complexity" evidence="6">
    <location>
        <begin position="705"/>
        <end position="716"/>
    </location>
</feature>
<feature type="compositionally biased region" description="Basic and acidic residues" evidence="6">
    <location>
        <begin position="717"/>
        <end position="731"/>
    </location>
</feature>
<feature type="region of interest" description="Disordered" evidence="6">
    <location>
        <begin position="79"/>
        <end position="106"/>
    </location>
</feature>
<dbReference type="Gene3D" id="1.20.5.390">
    <property type="entry name" value="L1 transposable element, trimerization domain"/>
    <property type="match status" value="1"/>
</dbReference>
<feature type="coiled-coil region" evidence="5">
    <location>
        <begin position="1091"/>
        <end position="1118"/>
    </location>
</feature>
<keyword evidence="3" id="KW-0862">Zinc</keyword>
<evidence type="ECO:0000256" key="3">
    <source>
        <dbReference type="ARBA" id="ARBA00022833"/>
    </source>
</evidence>
<dbReference type="GO" id="GO:0008270">
    <property type="term" value="F:zinc ion binding"/>
    <property type="evidence" value="ECO:0007669"/>
    <property type="project" value="UniProtKB-KW"/>
</dbReference>
<feature type="region of interest" description="Disordered" evidence="6">
    <location>
        <begin position="789"/>
        <end position="839"/>
    </location>
</feature>
<dbReference type="PROSITE" id="PS00028">
    <property type="entry name" value="ZINC_FINGER_C2H2_1"/>
    <property type="match status" value="1"/>
</dbReference>
<comment type="caution">
    <text evidence="9">The sequence shown here is derived from an EMBL/GenBank/DDBJ whole genome shotgun (WGS) entry which is preliminary data.</text>
</comment>
<feature type="region of interest" description="Disordered" evidence="6">
    <location>
        <begin position="610"/>
        <end position="634"/>
    </location>
</feature>
<dbReference type="Proteomes" id="UP001432027">
    <property type="component" value="Unassembled WGS sequence"/>
</dbReference>
<dbReference type="PROSITE" id="PS50178">
    <property type="entry name" value="ZF_FYVE"/>
    <property type="match status" value="1"/>
</dbReference>
<feature type="region of interest" description="Disordered" evidence="6">
    <location>
        <begin position="694"/>
        <end position="746"/>
    </location>
</feature>
<name>A0AAV5SIT6_9BILA</name>
<evidence type="ECO:0000259" key="8">
    <source>
        <dbReference type="PROSITE" id="PS50178"/>
    </source>
</evidence>
<keyword evidence="2 4" id="KW-0863">Zinc-finger</keyword>
<dbReference type="InterPro" id="IPR017455">
    <property type="entry name" value="Znf_FYVE-rel"/>
</dbReference>
<evidence type="ECO:0000313" key="9">
    <source>
        <dbReference type="EMBL" id="GMS80070.1"/>
    </source>
</evidence>
<reference evidence="9" key="1">
    <citation type="submission" date="2023-10" db="EMBL/GenBank/DDBJ databases">
        <title>Genome assembly of Pristionchus species.</title>
        <authorList>
            <person name="Yoshida K."/>
            <person name="Sommer R.J."/>
        </authorList>
    </citation>
    <scope>NUCLEOTIDE SEQUENCE</scope>
    <source>
        <strain evidence="9">RS0144</strain>
    </source>
</reference>
<dbReference type="GO" id="GO:0005545">
    <property type="term" value="F:1-phosphatidylinositol binding"/>
    <property type="evidence" value="ECO:0007669"/>
    <property type="project" value="TreeGrafter"/>
</dbReference>
<evidence type="ECO:0000259" key="7">
    <source>
        <dbReference type="PROSITE" id="PS50157"/>
    </source>
</evidence>
<keyword evidence="10" id="KW-1185">Reference proteome</keyword>
<feature type="domain" description="C2H2-type" evidence="7">
    <location>
        <begin position="53"/>
        <end position="80"/>
    </location>
</feature>
<feature type="domain" description="FYVE-type" evidence="8">
    <location>
        <begin position="1193"/>
        <end position="1251"/>
    </location>
</feature>
<accession>A0AAV5SIT6</accession>
<feature type="non-terminal residue" evidence="9">
    <location>
        <position position="1"/>
    </location>
</feature>
<dbReference type="EMBL" id="BTSX01000001">
    <property type="protein sequence ID" value="GMS80070.1"/>
    <property type="molecule type" value="Genomic_DNA"/>
</dbReference>
<keyword evidence="1" id="KW-0479">Metal-binding</keyword>
<dbReference type="CDD" id="cd15730">
    <property type="entry name" value="FYVE_EEA1"/>
    <property type="match status" value="1"/>
</dbReference>
<evidence type="ECO:0000256" key="4">
    <source>
        <dbReference type="PROSITE-ProRule" id="PRU00042"/>
    </source>
</evidence>
<dbReference type="PROSITE" id="PS50157">
    <property type="entry name" value="ZINC_FINGER_C2H2_2"/>
    <property type="match status" value="1"/>
</dbReference>
<evidence type="ECO:0008006" key="11">
    <source>
        <dbReference type="Google" id="ProtNLM"/>
    </source>
</evidence>
<evidence type="ECO:0000313" key="10">
    <source>
        <dbReference type="Proteomes" id="UP001432027"/>
    </source>
</evidence>
<dbReference type="InterPro" id="IPR000306">
    <property type="entry name" value="Znf_FYVE"/>
</dbReference>
<dbReference type="PANTHER" id="PTHR23164">
    <property type="entry name" value="EARLY ENDOSOME ANTIGEN 1"/>
    <property type="match status" value="1"/>
</dbReference>